<evidence type="ECO:0000256" key="5">
    <source>
        <dbReference type="ARBA" id="ARBA00047913"/>
    </source>
</evidence>
<comment type="catalytic activity">
    <reaction evidence="5 6">
        <text>L-glutamyl-tRNA(Gln) + L-glutamine + ATP + H2O = L-glutaminyl-tRNA(Gln) + L-glutamate + ADP + phosphate + H(+)</text>
        <dbReference type="Rhea" id="RHEA:17521"/>
        <dbReference type="Rhea" id="RHEA-COMP:9681"/>
        <dbReference type="Rhea" id="RHEA-COMP:9684"/>
        <dbReference type="ChEBI" id="CHEBI:15377"/>
        <dbReference type="ChEBI" id="CHEBI:15378"/>
        <dbReference type="ChEBI" id="CHEBI:29985"/>
        <dbReference type="ChEBI" id="CHEBI:30616"/>
        <dbReference type="ChEBI" id="CHEBI:43474"/>
        <dbReference type="ChEBI" id="CHEBI:58359"/>
        <dbReference type="ChEBI" id="CHEBI:78520"/>
        <dbReference type="ChEBI" id="CHEBI:78521"/>
        <dbReference type="ChEBI" id="CHEBI:456216"/>
    </reaction>
</comment>
<dbReference type="GO" id="GO:0006450">
    <property type="term" value="P:regulation of translational fidelity"/>
    <property type="evidence" value="ECO:0007669"/>
    <property type="project" value="InterPro"/>
</dbReference>
<dbReference type="InterPro" id="IPR036113">
    <property type="entry name" value="Asp/Glu-ADT_sf_sub_c"/>
</dbReference>
<proteinExistence type="inferred from homology"/>
<evidence type="ECO:0000256" key="2">
    <source>
        <dbReference type="ARBA" id="ARBA00011123"/>
    </source>
</evidence>
<comment type="caution">
    <text evidence="7">The sequence shown here is derived from an EMBL/GenBank/DDBJ whole genome shotgun (WGS) entry which is preliminary data.</text>
</comment>
<dbReference type="EMBL" id="SLYC01000016">
    <property type="protein sequence ID" value="TCQ02368.1"/>
    <property type="molecule type" value="Genomic_DNA"/>
</dbReference>
<evidence type="ECO:0000256" key="6">
    <source>
        <dbReference type="HAMAP-Rule" id="MF_00122"/>
    </source>
</evidence>
<accession>A0A4R2TG29</accession>
<keyword evidence="6" id="KW-0648">Protein biosynthesis</keyword>
<gene>
    <name evidence="6" type="primary">gatC</name>
    <name evidence="7" type="ORF">EDD79_101613</name>
</gene>
<keyword evidence="8" id="KW-1185">Reference proteome</keyword>
<dbReference type="PANTHER" id="PTHR15004">
    <property type="entry name" value="GLUTAMYL-TRNA(GLN) AMIDOTRANSFERASE SUBUNIT C, MITOCHONDRIAL"/>
    <property type="match status" value="1"/>
</dbReference>
<dbReference type="EC" id="6.3.5.-" evidence="6"/>
<dbReference type="RefSeq" id="WP_132848425.1">
    <property type="nucleotide sequence ID" value="NZ_CP058648.1"/>
</dbReference>
<evidence type="ECO:0000256" key="3">
    <source>
        <dbReference type="ARBA" id="ARBA00024799"/>
    </source>
</evidence>
<dbReference type="Gene3D" id="1.10.20.60">
    <property type="entry name" value="Glu-tRNAGln amidotransferase C subunit, N-terminal domain"/>
    <property type="match status" value="1"/>
</dbReference>
<dbReference type="Proteomes" id="UP000295504">
    <property type="component" value="Unassembled WGS sequence"/>
</dbReference>
<comment type="subunit">
    <text evidence="2 6">Heterotrimer of A, B and C subunits.</text>
</comment>
<dbReference type="GO" id="GO:0006412">
    <property type="term" value="P:translation"/>
    <property type="evidence" value="ECO:0007669"/>
    <property type="project" value="UniProtKB-UniRule"/>
</dbReference>
<dbReference type="OrthoDB" id="9813938at2"/>
<comment type="function">
    <text evidence="3 6">Allows the formation of correctly charged Asn-tRNA(Asn) or Gln-tRNA(Gln) through the transamidation of misacylated Asp-tRNA(Asn) or Glu-tRNA(Gln) in organisms which lack either or both of asparaginyl-tRNA or glutaminyl-tRNA synthetases. The reaction takes place in the presence of glutamine and ATP through an activated phospho-Asp-tRNA(Asn) or phospho-Glu-tRNA(Gln).</text>
</comment>
<dbReference type="GO" id="GO:0016740">
    <property type="term" value="F:transferase activity"/>
    <property type="evidence" value="ECO:0007669"/>
    <property type="project" value="UniProtKB-KW"/>
</dbReference>
<dbReference type="SUPFAM" id="SSF141000">
    <property type="entry name" value="Glu-tRNAGln amidotransferase C subunit"/>
    <property type="match status" value="1"/>
</dbReference>
<organism evidence="7 8">
    <name type="scientific">Serpentinicella alkaliphila</name>
    <dbReference type="NCBI Taxonomy" id="1734049"/>
    <lineage>
        <taxon>Bacteria</taxon>
        <taxon>Bacillati</taxon>
        <taxon>Bacillota</taxon>
        <taxon>Clostridia</taxon>
        <taxon>Peptostreptococcales</taxon>
        <taxon>Natronincolaceae</taxon>
        <taxon>Serpentinicella</taxon>
    </lineage>
</organism>
<keyword evidence="6" id="KW-0067">ATP-binding</keyword>
<dbReference type="AlphaFoldDB" id="A0A4R2TG29"/>
<name>A0A4R2TG29_9FIRM</name>
<comment type="catalytic activity">
    <reaction evidence="4 6">
        <text>L-aspartyl-tRNA(Asn) + L-glutamine + ATP + H2O = L-asparaginyl-tRNA(Asn) + L-glutamate + ADP + phosphate + 2 H(+)</text>
        <dbReference type="Rhea" id="RHEA:14513"/>
        <dbReference type="Rhea" id="RHEA-COMP:9674"/>
        <dbReference type="Rhea" id="RHEA-COMP:9677"/>
        <dbReference type="ChEBI" id="CHEBI:15377"/>
        <dbReference type="ChEBI" id="CHEBI:15378"/>
        <dbReference type="ChEBI" id="CHEBI:29985"/>
        <dbReference type="ChEBI" id="CHEBI:30616"/>
        <dbReference type="ChEBI" id="CHEBI:43474"/>
        <dbReference type="ChEBI" id="CHEBI:58359"/>
        <dbReference type="ChEBI" id="CHEBI:78515"/>
        <dbReference type="ChEBI" id="CHEBI:78516"/>
        <dbReference type="ChEBI" id="CHEBI:456216"/>
    </reaction>
</comment>
<evidence type="ECO:0000313" key="7">
    <source>
        <dbReference type="EMBL" id="TCQ02368.1"/>
    </source>
</evidence>
<keyword evidence="6" id="KW-0547">Nucleotide-binding</keyword>
<reference evidence="7 8" key="1">
    <citation type="submission" date="2019-03" db="EMBL/GenBank/DDBJ databases">
        <title>Genomic Encyclopedia of Type Strains, Phase IV (KMG-IV): sequencing the most valuable type-strain genomes for metagenomic binning, comparative biology and taxonomic classification.</title>
        <authorList>
            <person name="Goeker M."/>
        </authorList>
    </citation>
    <scope>NUCLEOTIDE SEQUENCE [LARGE SCALE GENOMIC DNA]</scope>
    <source>
        <strain evidence="7 8">DSM 100013</strain>
    </source>
</reference>
<dbReference type="GO" id="GO:0070681">
    <property type="term" value="P:glutaminyl-tRNAGln biosynthesis via transamidation"/>
    <property type="evidence" value="ECO:0007669"/>
    <property type="project" value="TreeGrafter"/>
</dbReference>
<dbReference type="GO" id="GO:0005524">
    <property type="term" value="F:ATP binding"/>
    <property type="evidence" value="ECO:0007669"/>
    <property type="project" value="UniProtKB-KW"/>
</dbReference>
<dbReference type="Pfam" id="PF02686">
    <property type="entry name" value="GatC"/>
    <property type="match status" value="1"/>
</dbReference>
<dbReference type="GO" id="GO:0050567">
    <property type="term" value="F:glutaminyl-tRNA synthase (glutamine-hydrolyzing) activity"/>
    <property type="evidence" value="ECO:0007669"/>
    <property type="project" value="UniProtKB-UniRule"/>
</dbReference>
<dbReference type="InterPro" id="IPR003837">
    <property type="entry name" value="GatC"/>
</dbReference>
<sequence>MKISKEEVLYIAKLAKLKFTDEEALELTTEFEGILKHFDSLKESDYELGDTSINEELVPTELREDKVEIFEENTKLFANAKDKERGYIKIPKVIE</sequence>
<dbReference type="HAMAP" id="MF_00122">
    <property type="entry name" value="GatC"/>
    <property type="match status" value="1"/>
</dbReference>
<keyword evidence="6" id="KW-0436">Ligase</keyword>
<dbReference type="NCBIfam" id="TIGR00135">
    <property type="entry name" value="gatC"/>
    <property type="match status" value="1"/>
</dbReference>
<keyword evidence="7" id="KW-0808">Transferase</keyword>
<comment type="similarity">
    <text evidence="1 6">Belongs to the GatC family.</text>
</comment>
<protein>
    <recommendedName>
        <fullName evidence="6">Aspartyl/glutamyl-tRNA(Asn/Gln) amidotransferase subunit C</fullName>
        <shortName evidence="6">Asp/Glu-ADT subunit C</shortName>
        <ecNumber evidence="6">6.3.5.-</ecNumber>
    </recommendedName>
</protein>
<dbReference type="PANTHER" id="PTHR15004:SF0">
    <property type="entry name" value="GLUTAMYL-TRNA(GLN) AMIDOTRANSFERASE SUBUNIT C, MITOCHONDRIAL"/>
    <property type="match status" value="1"/>
</dbReference>
<dbReference type="GO" id="GO:0050566">
    <property type="term" value="F:asparaginyl-tRNA synthase (glutamine-hydrolyzing) activity"/>
    <property type="evidence" value="ECO:0007669"/>
    <property type="project" value="RHEA"/>
</dbReference>
<evidence type="ECO:0000313" key="8">
    <source>
        <dbReference type="Proteomes" id="UP000295504"/>
    </source>
</evidence>
<evidence type="ECO:0000256" key="1">
    <source>
        <dbReference type="ARBA" id="ARBA00010757"/>
    </source>
</evidence>
<evidence type="ECO:0000256" key="4">
    <source>
        <dbReference type="ARBA" id="ARBA00047380"/>
    </source>
</evidence>